<gene>
    <name evidence="5" type="ORF">CHU93_01010</name>
</gene>
<evidence type="ECO:0000256" key="1">
    <source>
        <dbReference type="ARBA" id="ARBA00010982"/>
    </source>
</evidence>
<dbReference type="OrthoDB" id="4470569at2"/>
<evidence type="ECO:0000259" key="4">
    <source>
        <dbReference type="Pfam" id="PF18313"/>
    </source>
</evidence>
<keyword evidence="3" id="KW-0012">Acyltransferase</keyword>
<dbReference type="PANTHER" id="PTHR18919:SF139">
    <property type="entry name" value="THIOLASE-LIKE PROTEIN TYPE 1 ADDITIONAL C-TERMINAL DOMAIN-CONTAINING PROTEIN"/>
    <property type="match status" value="1"/>
</dbReference>
<dbReference type="PANTHER" id="PTHR18919">
    <property type="entry name" value="ACETYL-COA C-ACYLTRANSFERASE"/>
    <property type="match status" value="1"/>
</dbReference>
<dbReference type="InterPro" id="IPR016039">
    <property type="entry name" value="Thiolase-like"/>
</dbReference>
<dbReference type="EMBL" id="NOXT01000046">
    <property type="protein sequence ID" value="OYQ36362.1"/>
    <property type="molecule type" value="Genomic_DNA"/>
</dbReference>
<feature type="domain" description="Thiolase-like protein type 1 additional C-terminal" evidence="4">
    <location>
        <begin position="417"/>
        <end position="486"/>
    </location>
</feature>
<dbReference type="Gene3D" id="2.40.50.840">
    <property type="match status" value="1"/>
</dbReference>
<organism evidence="5 6">
    <name type="scientific">Sandarakinorhabdus cyanobacteriorum</name>
    <dbReference type="NCBI Taxonomy" id="1981098"/>
    <lineage>
        <taxon>Bacteria</taxon>
        <taxon>Pseudomonadati</taxon>
        <taxon>Pseudomonadota</taxon>
        <taxon>Alphaproteobacteria</taxon>
        <taxon>Sphingomonadales</taxon>
        <taxon>Sphingosinicellaceae</taxon>
        <taxon>Sandarakinorhabdus</taxon>
    </lineage>
</organism>
<dbReference type="Gene3D" id="3.40.47.10">
    <property type="match status" value="1"/>
</dbReference>
<evidence type="ECO:0000256" key="2">
    <source>
        <dbReference type="ARBA" id="ARBA00022679"/>
    </source>
</evidence>
<name>A0A255Z4K8_9SPHN</name>
<sequence length="497" mass="52849">MSLPAERTPVIIGVGEVLDRPADPAAALEPLALMEAAVRAADEDAGGGWLERTDSLDLINLVSWRYDRVAARLAERLGIVPPRAVYGIVGGETPTTKIHEAALRIMNGNSVVAVVTGAEAQNAVAKAKAAGIQLPWTPPAKVPENPIIPSDHVTELGMRHGIFQPIHIYPLYENATVAAWGLTPAQALAESGAAYERISAAAAANPNAWERKAFSAAEITQVADDNRMICWPYTKRMVANNNVNAGAAVLMTTLAAARAAGVPEHRIIHVHGGASAGEHMDYLKRDQYVHSCAQDAVLGQAMRIAPNGFDRVELYSCFPTVPKMARRTLGLGADVPLSVMGGLSFAGAGLNCYMLHSTCAMVHSLRARPADQALLYGQGGYVTKHHALVIGCRPAEPAWLMLNRDVQDAAEEIRGDVPRFDGAFEGAAVVESYSIVFGREGQPSHGSVVGRTADGARVFGKLDLAEVAPFLSPERSPIGDAGRVHVGEDGLQQWRIA</sequence>
<protein>
    <submittedName>
        <fullName evidence="5">Acetyl-CoA acetyltransferase</fullName>
    </submittedName>
</protein>
<comment type="similarity">
    <text evidence="1">Belongs to the thiolase-like superfamily. Thiolase family.</text>
</comment>
<dbReference type="AlphaFoldDB" id="A0A255Z4K8"/>
<evidence type="ECO:0000313" key="6">
    <source>
        <dbReference type="Proteomes" id="UP000216991"/>
    </source>
</evidence>
<keyword evidence="6" id="KW-1185">Reference proteome</keyword>
<reference evidence="5 6" key="1">
    <citation type="submission" date="2017-07" db="EMBL/GenBank/DDBJ databases">
        <title>Sandarakinorhabdus cyanobacteriorum sp. nov., a novel bacterium isolated from cyanobacterial aggregates in a eutrophic lake.</title>
        <authorList>
            <person name="Cai H."/>
        </authorList>
    </citation>
    <scope>NUCLEOTIDE SEQUENCE [LARGE SCALE GENOMIC DNA]</scope>
    <source>
        <strain evidence="5 6">TH057</strain>
    </source>
</reference>
<dbReference type="InterPro" id="IPR040771">
    <property type="entry name" value="TLP1_add_C"/>
</dbReference>
<keyword evidence="2 5" id="KW-0808">Transferase</keyword>
<evidence type="ECO:0000256" key="3">
    <source>
        <dbReference type="ARBA" id="ARBA00023315"/>
    </source>
</evidence>
<comment type="caution">
    <text evidence="5">The sequence shown here is derived from an EMBL/GenBank/DDBJ whole genome shotgun (WGS) entry which is preliminary data.</text>
</comment>
<proteinExistence type="inferred from homology"/>
<evidence type="ECO:0000313" key="5">
    <source>
        <dbReference type="EMBL" id="OYQ36362.1"/>
    </source>
</evidence>
<dbReference type="GO" id="GO:0016746">
    <property type="term" value="F:acyltransferase activity"/>
    <property type="evidence" value="ECO:0007669"/>
    <property type="project" value="UniProtKB-KW"/>
</dbReference>
<dbReference type="RefSeq" id="WP_094472366.1">
    <property type="nucleotide sequence ID" value="NZ_NOXT01000046.1"/>
</dbReference>
<accession>A0A255Z4K8</accession>
<dbReference type="SUPFAM" id="SSF53901">
    <property type="entry name" value="Thiolase-like"/>
    <property type="match status" value="1"/>
</dbReference>
<dbReference type="Proteomes" id="UP000216991">
    <property type="component" value="Unassembled WGS sequence"/>
</dbReference>
<dbReference type="Pfam" id="PF18313">
    <property type="entry name" value="TLP1_add_C"/>
    <property type="match status" value="1"/>
</dbReference>